<dbReference type="Gene3D" id="1.20.5.170">
    <property type="match status" value="1"/>
</dbReference>
<feature type="compositionally biased region" description="Basic and acidic residues" evidence="2">
    <location>
        <begin position="32"/>
        <end position="46"/>
    </location>
</feature>
<feature type="region of interest" description="Disordered" evidence="2">
    <location>
        <begin position="274"/>
        <end position="294"/>
    </location>
</feature>
<dbReference type="Proteomes" id="UP000481861">
    <property type="component" value="Unassembled WGS sequence"/>
</dbReference>
<dbReference type="PANTHER" id="PTHR40618:SF1">
    <property type="entry name" value="B-ZIP TRANSCRIPTION FACTOR (EUROFUNG)"/>
    <property type="match status" value="1"/>
</dbReference>
<dbReference type="InterPro" id="IPR046347">
    <property type="entry name" value="bZIP_sf"/>
</dbReference>
<evidence type="ECO:0000256" key="1">
    <source>
        <dbReference type="SAM" id="Coils"/>
    </source>
</evidence>
<accession>A0A7C8M8A5</accession>
<dbReference type="CDD" id="cd14688">
    <property type="entry name" value="bZIP_YAP"/>
    <property type="match status" value="1"/>
</dbReference>
<comment type="caution">
    <text evidence="3">The sequence shown here is derived from an EMBL/GenBank/DDBJ whole genome shotgun (WGS) entry which is preliminary data.</text>
</comment>
<evidence type="ECO:0000313" key="4">
    <source>
        <dbReference type="Proteomes" id="UP000481861"/>
    </source>
</evidence>
<gene>
    <name evidence="3" type="ORF">BDV95DRAFT_456174</name>
</gene>
<proteinExistence type="predicted"/>
<feature type="non-terminal residue" evidence="3">
    <location>
        <position position="397"/>
    </location>
</feature>
<dbReference type="AlphaFoldDB" id="A0A7C8M8A5"/>
<dbReference type="PANTHER" id="PTHR40618">
    <property type="entry name" value="B-ZIP TRANSCRIPTION FACTOR (EUROFUNG)-RELATED"/>
    <property type="match status" value="1"/>
</dbReference>
<reference evidence="3 4" key="1">
    <citation type="submission" date="2020-01" db="EMBL/GenBank/DDBJ databases">
        <authorList>
            <consortium name="DOE Joint Genome Institute"/>
            <person name="Haridas S."/>
            <person name="Albert R."/>
            <person name="Binder M."/>
            <person name="Bloem J."/>
            <person name="Labutti K."/>
            <person name="Salamov A."/>
            <person name="Andreopoulos B."/>
            <person name="Baker S.E."/>
            <person name="Barry K."/>
            <person name="Bills G."/>
            <person name="Bluhm B.H."/>
            <person name="Cannon C."/>
            <person name="Castanera R."/>
            <person name="Culley D.E."/>
            <person name="Daum C."/>
            <person name="Ezra D."/>
            <person name="Gonzalez J.B."/>
            <person name="Henrissat B."/>
            <person name="Kuo A."/>
            <person name="Liang C."/>
            <person name="Lipzen A."/>
            <person name="Lutzoni F."/>
            <person name="Magnuson J."/>
            <person name="Mondo S."/>
            <person name="Nolan M."/>
            <person name="Ohm R."/>
            <person name="Pangilinan J."/>
            <person name="Park H.-J.H."/>
            <person name="Ramirez L."/>
            <person name="Alfaro M."/>
            <person name="Sun H."/>
            <person name="Tritt A."/>
            <person name="Yoshinaga Y."/>
            <person name="Zwiers L.-H.L."/>
            <person name="Turgeon B.G."/>
            <person name="Goodwin S.B."/>
            <person name="Spatafora J.W."/>
            <person name="Crous P.W."/>
            <person name="Grigoriev I.V."/>
        </authorList>
    </citation>
    <scope>NUCLEOTIDE SEQUENCE [LARGE SCALE GENOMIC DNA]</scope>
    <source>
        <strain evidence="3 4">CBS 611.86</strain>
    </source>
</reference>
<keyword evidence="1" id="KW-0175">Coiled coil</keyword>
<evidence type="ECO:0000256" key="2">
    <source>
        <dbReference type="SAM" id="MobiDB-lite"/>
    </source>
</evidence>
<protein>
    <recommendedName>
        <fullName evidence="5">BZIP domain-containing protein</fullName>
    </recommendedName>
</protein>
<evidence type="ECO:0008006" key="5">
    <source>
        <dbReference type="Google" id="ProtNLM"/>
    </source>
</evidence>
<feature type="compositionally biased region" description="Low complexity" evidence="2">
    <location>
        <begin position="277"/>
        <end position="286"/>
    </location>
</feature>
<dbReference type="GO" id="GO:0003700">
    <property type="term" value="F:DNA-binding transcription factor activity"/>
    <property type="evidence" value="ECO:0007669"/>
    <property type="project" value="InterPro"/>
</dbReference>
<feature type="region of interest" description="Disordered" evidence="2">
    <location>
        <begin position="1"/>
        <end position="47"/>
    </location>
</feature>
<evidence type="ECO:0000313" key="3">
    <source>
        <dbReference type="EMBL" id="KAF2868603.1"/>
    </source>
</evidence>
<sequence>MTSSESEGQPPPKKRSRPSGNGYASKKARGRPRVDTEDATAADRRRTQIRLAQRAYRQRKETTIASLKEENTQLQNIIEQMNKSFLKFSETAFESGLLQLSPNLAHELKQVTETFVTLAKSASEGDHDDEEMSEDPLDPATEWHNAAAALRLLSEPNKSKKSPVPVATHTEVGWGYTATLAKSPPIPTSLQHDVPPHSTFFAPLPSSYLEGAKQTSLIPAGRPFTMGQLWDQSRSQTQGRSDPQSLPFGLVDILPRDEVREYSDSLSNPQIYSVQIPTPGTTPPQTRFSTPPWLSPPTTKTLSIPWTYSHEETSYARRLTRAAVETGFHLLSSANIRSAALNYVFRLTLPYLSPDTLRERFKLILSRGVGEDLDYWDSPFLHLGGAGTHYPRRDAQG</sequence>
<name>A0A7C8M8A5_9PLEO</name>
<dbReference type="OrthoDB" id="3555317at2759"/>
<keyword evidence="4" id="KW-1185">Reference proteome</keyword>
<dbReference type="EMBL" id="JAADJZ010000018">
    <property type="protein sequence ID" value="KAF2868603.1"/>
    <property type="molecule type" value="Genomic_DNA"/>
</dbReference>
<feature type="coiled-coil region" evidence="1">
    <location>
        <begin position="57"/>
        <end position="84"/>
    </location>
</feature>
<dbReference type="SUPFAM" id="SSF57959">
    <property type="entry name" value="Leucine zipper domain"/>
    <property type="match status" value="1"/>
</dbReference>
<organism evidence="3 4">
    <name type="scientific">Massariosphaeria phaeospora</name>
    <dbReference type="NCBI Taxonomy" id="100035"/>
    <lineage>
        <taxon>Eukaryota</taxon>
        <taxon>Fungi</taxon>
        <taxon>Dikarya</taxon>
        <taxon>Ascomycota</taxon>
        <taxon>Pezizomycotina</taxon>
        <taxon>Dothideomycetes</taxon>
        <taxon>Pleosporomycetidae</taxon>
        <taxon>Pleosporales</taxon>
        <taxon>Pleosporales incertae sedis</taxon>
        <taxon>Massariosphaeria</taxon>
    </lineage>
</organism>